<protein>
    <submittedName>
        <fullName evidence="2">Copper-exporting P-type ATPase B</fullName>
        <ecNumber evidence="2">3.6.3.4</ecNumber>
    </submittedName>
</protein>
<evidence type="ECO:0000313" key="3">
    <source>
        <dbReference type="Proteomes" id="UP000075321"/>
    </source>
</evidence>
<dbReference type="Proteomes" id="UP000075321">
    <property type="component" value="Unassembled WGS sequence"/>
</dbReference>
<dbReference type="EMBL" id="LTAZ01000017">
    <property type="protein sequence ID" value="KYH23767.1"/>
    <property type="molecule type" value="Genomic_DNA"/>
</dbReference>
<comment type="caution">
    <text evidence="2">The sequence shown here is derived from an EMBL/GenBank/DDBJ whole genome shotgun (WGS) entry which is preliminary data.</text>
</comment>
<keyword evidence="2" id="KW-0378">Hydrolase</keyword>
<gene>
    <name evidence="2" type="primary">copB_5</name>
    <name evidence="2" type="ORF">HAPAU_38460</name>
</gene>
<dbReference type="EC" id="3.6.3.4" evidence="2"/>
<keyword evidence="1" id="KW-0812">Transmembrane</keyword>
<organism evidence="2 3">
    <name type="scientific">Halalkalicoccus paucihalophilus</name>
    <dbReference type="NCBI Taxonomy" id="1008153"/>
    <lineage>
        <taxon>Archaea</taxon>
        <taxon>Methanobacteriati</taxon>
        <taxon>Methanobacteriota</taxon>
        <taxon>Stenosarchaea group</taxon>
        <taxon>Halobacteria</taxon>
        <taxon>Halobacteriales</taxon>
        <taxon>Halococcaceae</taxon>
        <taxon>Halalkalicoccus</taxon>
    </lineage>
</organism>
<proteinExistence type="predicted"/>
<accession>A0A151A8Q7</accession>
<keyword evidence="1" id="KW-0472">Membrane</keyword>
<keyword evidence="3" id="KW-1185">Reference proteome</keyword>
<feature type="transmembrane region" description="Helical" evidence="1">
    <location>
        <begin position="7"/>
        <end position="27"/>
    </location>
</feature>
<dbReference type="GO" id="GO:0016787">
    <property type="term" value="F:hydrolase activity"/>
    <property type="evidence" value="ECO:0007669"/>
    <property type="project" value="UniProtKB-KW"/>
</dbReference>
<keyword evidence="1" id="KW-1133">Transmembrane helix</keyword>
<reference evidence="2 3" key="1">
    <citation type="submission" date="2016-02" db="EMBL/GenBank/DDBJ databases">
        <title>Genome sequence of Halalkalicoccus paucihalophilus DSM 24557.</title>
        <authorList>
            <person name="Poehlein A."/>
            <person name="Daniel R."/>
        </authorList>
    </citation>
    <scope>NUCLEOTIDE SEQUENCE [LARGE SCALE GENOMIC DNA]</scope>
    <source>
        <strain evidence="2 3">DSM 24557</strain>
    </source>
</reference>
<feature type="transmembrane region" description="Helical" evidence="1">
    <location>
        <begin position="71"/>
        <end position="94"/>
    </location>
</feature>
<evidence type="ECO:0000256" key="1">
    <source>
        <dbReference type="SAM" id="Phobius"/>
    </source>
</evidence>
<sequence length="115" mass="12853">MFKRRFVICFVLAIPVLIYSPFIQDLLGFTAPTMPGSEFIAPVFGIVVLVYGGVPFLRMATTEARNREPGIMMLVSLAITVAFVYSIAAFFLGIGETFFWELSWGIRPSCCTSRR</sequence>
<dbReference type="AlphaFoldDB" id="A0A151A8Q7"/>
<name>A0A151A8Q7_9EURY</name>
<evidence type="ECO:0000313" key="2">
    <source>
        <dbReference type="EMBL" id="KYH23767.1"/>
    </source>
</evidence>
<feature type="transmembrane region" description="Helical" evidence="1">
    <location>
        <begin position="39"/>
        <end position="59"/>
    </location>
</feature>